<organism evidence="1 2">
    <name type="scientific">Talaromyces marneffei (strain ATCC 18224 / CBS 334.59 / QM 7333)</name>
    <name type="common">Penicillium marneffei</name>
    <dbReference type="NCBI Taxonomy" id="441960"/>
    <lineage>
        <taxon>Eukaryota</taxon>
        <taxon>Fungi</taxon>
        <taxon>Dikarya</taxon>
        <taxon>Ascomycota</taxon>
        <taxon>Pezizomycotina</taxon>
        <taxon>Eurotiomycetes</taxon>
        <taxon>Eurotiomycetidae</taxon>
        <taxon>Eurotiales</taxon>
        <taxon>Trichocomaceae</taxon>
        <taxon>Talaromyces</taxon>
        <taxon>Talaromyces sect. Talaromyces</taxon>
    </lineage>
</organism>
<dbReference type="STRING" id="441960.B6QDU4"/>
<accession>B6QDU4</accession>
<dbReference type="VEuPathDB" id="FungiDB:PMAA_088270"/>
<dbReference type="Proteomes" id="UP000001294">
    <property type="component" value="Unassembled WGS sequence"/>
</dbReference>
<protein>
    <submittedName>
        <fullName evidence="1">Uncharacterized protein</fullName>
    </submittedName>
</protein>
<proteinExistence type="predicted"/>
<keyword evidence="2" id="KW-1185">Reference proteome</keyword>
<dbReference type="PhylomeDB" id="B6QDU4"/>
<evidence type="ECO:0000313" key="2">
    <source>
        <dbReference type="Proteomes" id="UP000001294"/>
    </source>
</evidence>
<sequence length="73" mass="8212">MPVLPSLKDSTFNTDLRDRHLLYDYAAQDGHDLLAADKRNPKDFEKWRGLANVGDGQADRVLLIEQAAIVEGF</sequence>
<dbReference type="EMBL" id="DS995901">
    <property type="protein sequence ID" value="EEA24854.1"/>
    <property type="molecule type" value="Genomic_DNA"/>
</dbReference>
<dbReference type="AlphaFoldDB" id="B6QDU4"/>
<gene>
    <name evidence="1" type="ORF">PMAA_088270</name>
</gene>
<dbReference type="OrthoDB" id="4415004at2759"/>
<reference evidence="2" key="1">
    <citation type="journal article" date="2015" name="Genome Announc.">
        <title>Genome sequence of the AIDS-associated pathogen Penicillium marneffei (ATCC18224) and its near taxonomic relative Talaromyces stipitatus (ATCC10500).</title>
        <authorList>
            <person name="Nierman W.C."/>
            <person name="Fedorova-Abrams N.D."/>
            <person name="Andrianopoulos A."/>
        </authorList>
    </citation>
    <scope>NUCLEOTIDE SEQUENCE [LARGE SCALE GENOMIC DNA]</scope>
    <source>
        <strain evidence="2">ATCC 18224 / CBS 334.59 / QM 7333</strain>
    </source>
</reference>
<dbReference type="HOGENOM" id="CLU_2705615_0_0_1"/>
<evidence type="ECO:0000313" key="1">
    <source>
        <dbReference type="EMBL" id="EEA24854.1"/>
    </source>
</evidence>
<name>B6QDU4_TALMQ</name>